<name>A0ABQ9ZXA9_9CRUS</name>
<keyword evidence="3" id="KW-1185">Reference proteome</keyword>
<proteinExistence type="predicted"/>
<gene>
    <name evidence="2" type="ORF">OUZ56_032948</name>
</gene>
<evidence type="ECO:0000313" key="3">
    <source>
        <dbReference type="Proteomes" id="UP001234178"/>
    </source>
</evidence>
<protein>
    <submittedName>
        <fullName evidence="2">Uncharacterized protein</fullName>
    </submittedName>
</protein>
<evidence type="ECO:0000313" key="2">
    <source>
        <dbReference type="EMBL" id="KAK4017536.1"/>
    </source>
</evidence>
<dbReference type="EMBL" id="JAOYFB010000007">
    <property type="protein sequence ID" value="KAK4017536.1"/>
    <property type="molecule type" value="Genomic_DNA"/>
</dbReference>
<feature type="compositionally biased region" description="Basic and acidic residues" evidence="1">
    <location>
        <begin position="71"/>
        <end position="82"/>
    </location>
</feature>
<organism evidence="2 3">
    <name type="scientific">Daphnia magna</name>
    <dbReference type="NCBI Taxonomy" id="35525"/>
    <lineage>
        <taxon>Eukaryota</taxon>
        <taxon>Metazoa</taxon>
        <taxon>Ecdysozoa</taxon>
        <taxon>Arthropoda</taxon>
        <taxon>Crustacea</taxon>
        <taxon>Branchiopoda</taxon>
        <taxon>Diplostraca</taxon>
        <taxon>Cladocera</taxon>
        <taxon>Anomopoda</taxon>
        <taxon>Daphniidae</taxon>
        <taxon>Daphnia</taxon>
    </lineage>
</organism>
<evidence type="ECO:0000256" key="1">
    <source>
        <dbReference type="SAM" id="MobiDB-lite"/>
    </source>
</evidence>
<reference evidence="2 3" key="1">
    <citation type="journal article" date="2023" name="Nucleic Acids Res.">
        <title>The hologenome of Daphnia magna reveals possible DNA methylation and microbiome-mediated evolution of the host genome.</title>
        <authorList>
            <person name="Chaturvedi A."/>
            <person name="Li X."/>
            <person name="Dhandapani V."/>
            <person name="Marshall H."/>
            <person name="Kissane S."/>
            <person name="Cuenca-Cambronero M."/>
            <person name="Asole G."/>
            <person name="Calvet F."/>
            <person name="Ruiz-Romero M."/>
            <person name="Marangio P."/>
            <person name="Guigo R."/>
            <person name="Rago D."/>
            <person name="Mirbahai L."/>
            <person name="Eastwood N."/>
            <person name="Colbourne J.K."/>
            <person name="Zhou J."/>
            <person name="Mallon E."/>
            <person name="Orsini L."/>
        </authorList>
    </citation>
    <scope>NUCLEOTIDE SEQUENCE [LARGE SCALE GENOMIC DNA]</scope>
    <source>
        <strain evidence="2">LRV0_1</strain>
    </source>
</reference>
<dbReference type="Proteomes" id="UP001234178">
    <property type="component" value="Unassembled WGS sequence"/>
</dbReference>
<accession>A0ABQ9ZXA9</accession>
<comment type="caution">
    <text evidence="2">The sequence shown here is derived from an EMBL/GenBank/DDBJ whole genome shotgun (WGS) entry which is preliminary data.</text>
</comment>
<sequence>MVSQCIHIEYKSKNSWSNSVFTLNTKVEVKIEVSWYHGSVFTLNPKVRFNVQNSRIEYHNTAPPSNSPTQQEDRHECNLPCG</sequence>
<feature type="region of interest" description="Disordered" evidence="1">
    <location>
        <begin position="58"/>
        <end position="82"/>
    </location>
</feature>